<protein>
    <submittedName>
        <fullName evidence="3">EB domain-containing protein</fullName>
    </submittedName>
</protein>
<dbReference type="PANTHER" id="PTHR46339">
    <property type="entry name" value="PROTEIN CBG15282-RELATED"/>
    <property type="match status" value="1"/>
</dbReference>
<reference evidence="3" key="1">
    <citation type="submission" date="2016-06" db="UniProtKB">
        <authorList>
            <consortium name="WormBaseParasite"/>
        </authorList>
    </citation>
    <scope>IDENTIFICATION</scope>
</reference>
<sequence length="156" mass="17526">MLDDTGFFNISYIYDIVHHQEIVAPGVTVASTVELFNEIFVAVVPIRYCSPSRNSCPRGYSCQYSRTVQRNICCGRPGSSGNTANRPVVRTRAKPKIDVCDKGTPYILKGVPQTCTATPCPTGYDCIFSRKARNYFCCDKKAVKGWLFFPYICQKR</sequence>
<reference evidence="1 2" key="2">
    <citation type="submission" date="2018-11" db="EMBL/GenBank/DDBJ databases">
        <authorList>
            <consortium name="Pathogen Informatics"/>
        </authorList>
    </citation>
    <scope>NUCLEOTIDE SEQUENCE [LARGE SCALE GENOMIC DNA]</scope>
</reference>
<accession>A0A183ENV9</accession>
<evidence type="ECO:0000313" key="2">
    <source>
        <dbReference type="Proteomes" id="UP000271098"/>
    </source>
</evidence>
<dbReference type="Pfam" id="PF14625">
    <property type="entry name" value="Lustrin_cystein"/>
    <property type="match status" value="2"/>
</dbReference>
<proteinExistence type="predicted"/>
<dbReference type="AlphaFoldDB" id="A0A183ENV9"/>
<dbReference type="InterPro" id="IPR053014">
    <property type="entry name" value="Cuticle_assoc_divergent"/>
</dbReference>
<dbReference type="InterPro" id="IPR006150">
    <property type="entry name" value="Cys_repeat_1"/>
</dbReference>
<dbReference type="InterPro" id="IPR028150">
    <property type="entry name" value="Lustrin_cystein"/>
</dbReference>
<dbReference type="Proteomes" id="UP000271098">
    <property type="component" value="Unassembled WGS sequence"/>
</dbReference>
<keyword evidence="2" id="KW-1185">Reference proteome</keyword>
<dbReference type="EMBL" id="UYRT01095611">
    <property type="protein sequence ID" value="VDN40346.1"/>
    <property type="molecule type" value="Genomic_DNA"/>
</dbReference>
<name>A0A183ENV9_9BILA</name>
<evidence type="ECO:0000313" key="1">
    <source>
        <dbReference type="EMBL" id="VDN40346.1"/>
    </source>
</evidence>
<dbReference type="OrthoDB" id="5820097at2759"/>
<organism evidence="3">
    <name type="scientific">Gongylonema pulchrum</name>
    <dbReference type="NCBI Taxonomy" id="637853"/>
    <lineage>
        <taxon>Eukaryota</taxon>
        <taxon>Metazoa</taxon>
        <taxon>Ecdysozoa</taxon>
        <taxon>Nematoda</taxon>
        <taxon>Chromadorea</taxon>
        <taxon>Rhabditida</taxon>
        <taxon>Spirurina</taxon>
        <taxon>Spiruromorpha</taxon>
        <taxon>Spiruroidea</taxon>
        <taxon>Gongylonematidae</taxon>
        <taxon>Gongylonema</taxon>
    </lineage>
</organism>
<dbReference type="SMART" id="SM00289">
    <property type="entry name" value="WR1"/>
    <property type="match status" value="2"/>
</dbReference>
<gene>
    <name evidence="1" type="ORF">GPUH_LOCUS22647</name>
</gene>
<dbReference type="WBParaSite" id="GPUH_0002267701-mRNA-1">
    <property type="protein sequence ID" value="GPUH_0002267701-mRNA-1"/>
    <property type="gene ID" value="GPUH_0002267701"/>
</dbReference>
<evidence type="ECO:0000313" key="3">
    <source>
        <dbReference type="WBParaSite" id="GPUH_0002267701-mRNA-1"/>
    </source>
</evidence>
<dbReference type="PANTHER" id="PTHR46339:SF7">
    <property type="entry name" value="BPTI_KUNITZ INHIBITOR DOMAIN-CONTAINING PROTEIN"/>
    <property type="match status" value="1"/>
</dbReference>